<dbReference type="AlphaFoldDB" id="G9EMF7"/>
<reference evidence="1 2" key="1">
    <citation type="journal article" date="2011" name="BMC Genomics">
        <title>Insight into cross-talk between intra-amoebal pathogens.</title>
        <authorList>
            <person name="Gimenez G."/>
            <person name="Bertelli C."/>
            <person name="Moliner C."/>
            <person name="Robert C."/>
            <person name="Raoult D."/>
            <person name="Fournier P.E."/>
            <person name="Greub G."/>
        </authorList>
    </citation>
    <scope>NUCLEOTIDE SEQUENCE [LARGE SCALE GENOMIC DNA]</scope>
    <source>
        <strain evidence="1 2">LLAP12</strain>
    </source>
</reference>
<gene>
    <name evidence="1" type="ORF">LDG_6423</name>
</gene>
<dbReference type="Proteomes" id="UP000002770">
    <property type="component" value="Unassembled WGS sequence"/>
</dbReference>
<protein>
    <submittedName>
        <fullName evidence="1">Uncharacterized protein</fullName>
    </submittedName>
</protein>
<dbReference type="HOGENOM" id="CLU_3235424_0_0_6"/>
<dbReference type="EMBL" id="JH413813">
    <property type="protein sequence ID" value="EHL31493.1"/>
    <property type="molecule type" value="Genomic_DNA"/>
</dbReference>
<proteinExistence type="predicted"/>
<evidence type="ECO:0000313" key="2">
    <source>
        <dbReference type="Proteomes" id="UP000002770"/>
    </source>
</evidence>
<sequence>MYSDTSSYSLNSNAILPKTILASVDISTILAKIAKWQSPLVKH</sequence>
<name>G9EMF7_9GAMM</name>
<keyword evidence="2" id="KW-1185">Reference proteome</keyword>
<dbReference type="InParanoid" id="G9EMF7"/>
<evidence type="ECO:0000313" key="1">
    <source>
        <dbReference type="EMBL" id="EHL31493.1"/>
    </source>
</evidence>
<accession>G9EMF7</accession>
<organism evidence="1 2">
    <name type="scientific">Legionella drancourtii LLAP12</name>
    <dbReference type="NCBI Taxonomy" id="658187"/>
    <lineage>
        <taxon>Bacteria</taxon>
        <taxon>Pseudomonadati</taxon>
        <taxon>Pseudomonadota</taxon>
        <taxon>Gammaproteobacteria</taxon>
        <taxon>Legionellales</taxon>
        <taxon>Legionellaceae</taxon>
        <taxon>Legionella</taxon>
    </lineage>
</organism>